<feature type="chain" id="PRO_5024380695" description="ATPase H+ transporting accessory protein 1a" evidence="7">
    <location>
        <begin position="32"/>
        <end position="457"/>
    </location>
</feature>
<proteinExistence type="inferred from homology"/>
<evidence type="ECO:0000256" key="3">
    <source>
        <dbReference type="ARBA" id="ARBA00022692"/>
    </source>
</evidence>
<dbReference type="GO" id="GO:0030659">
    <property type="term" value="C:cytoplasmic vesicle membrane"/>
    <property type="evidence" value="ECO:0007669"/>
    <property type="project" value="UniProtKB-ARBA"/>
</dbReference>
<evidence type="ECO:0000313" key="11">
    <source>
        <dbReference type="Proteomes" id="UP000327468"/>
    </source>
</evidence>
<evidence type="ECO:0000256" key="6">
    <source>
        <dbReference type="SAM" id="Phobius"/>
    </source>
</evidence>
<dbReference type="AlphaFoldDB" id="A0A5N5LUI5"/>
<dbReference type="PANTHER" id="PTHR12471:SF2">
    <property type="entry name" value="V-TYPE PROTON ATPASE SUBUNIT S1"/>
    <property type="match status" value="1"/>
</dbReference>
<keyword evidence="4 6" id="KW-1133">Transmembrane helix</keyword>
<keyword evidence="3 6" id="KW-0812">Transmembrane</keyword>
<dbReference type="GO" id="GO:0098588">
    <property type="term" value="C:bounding membrane of organelle"/>
    <property type="evidence" value="ECO:0007669"/>
    <property type="project" value="UniProtKB-ARBA"/>
</dbReference>
<keyword evidence="7" id="KW-0732">Signal</keyword>
<evidence type="ECO:0000256" key="5">
    <source>
        <dbReference type="ARBA" id="ARBA00023136"/>
    </source>
</evidence>
<dbReference type="GO" id="GO:0030641">
    <property type="term" value="P:regulation of cellular pH"/>
    <property type="evidence" value="ECO:0007669"/>
    <property type="project" value="TreeGrafter"/>
</dbReference>
<dbReference type="FunFam" id="2.40.160.110:FF:000003">
    <property type="entry name" value="ATPase H+ transporting accessory protein 1"/>
    <property type="match status" value="1"/>
</dbReference>
<dbReference type="GO" id="GO:0001671">
    <property type="term" value="F:ATPase activator activity"/>
    <property type="evidence" value="ECO:0007669"/>
    <property type="project" value="TreeGrafter"/>
</dbReference>
<accession>A0A5N5LUI5</accession>
<sequence>MAEVSSRSGCASAMAKFAVLFVFSLLCTCRAQVPLIMWTSDGYTFPTLVEPTAGEIVSGAKLASYLKSALTTSPHNVLLFLQDELSMDDFTAYGGVYGNKEDSVFVNLESALQASTPMVLPALAWTAADSVEEIFQQELGVPALTIAPSELGQLQLNTAQPSLLVIRLPYTTGAQAKELLRKNDETIGYVLTTLRAQSVPYTAVYTGLRPSHVIQDTSMAWELAGRSLLQTSAEPAVKPPVTFNSTEGKPCILLWADELNISYDKGKFFDLGSLTFNGSVSLDGSFCNETFSSLVLNYENVLNFRSFQLIFLMRKIFFPVSARNWTVMEQVELNYDGQKAIFNASHGIYAPAEYSFHCQKVSSAQSPLLVPRNTKDNATLWSVLFTDFQIQGFNVTGNFSYASDCASFFTPGIWMGLLTSLLMVFILTYGLHMIMQLRTMDRFDDPKGPSISVPQNE</sequence>
<dbReference type="Pfam" id="PF05827">
    <property type="entry name" value="VAS1_LD"/>
    <property type="match status" value="1"/>
</dbReference>
<evidence type="ECO:0000256" key="4">
    <source>
        <dbReference type="ARBA" id="ARBA00022989"/>
    </source>
</evidence>
<evidence type="ECO:0000259" key="9">
    <source>
        <dbReference type="Pfam" id="PF20520"/>
    </source>
</evidence>
<evidence type="ECO:0000259" key="8">
    <source>
        <dbReference type="Pfam" id="PF05827"/>
    </source>
</evidence>
<evidence type="ECO:0000313" key="10">
    <source>
        <dbReference type="EMBL" id="KAB5546544.1"/>
    </source>
</evidence>
<gene>
    <name evidence="10" type="ORF">PHYPO_G00073340</name>
</gene>
<feature type="domain" description="V-type proton ATPase subunit S1 luminal" evidence="8">
    <location>
        <begin position="249"/>
        <end position="393"/>
    </location>
</feature>
<evidence type="ECO:0008006" key="12">
    <source>
        <dbReference type="Google" id="ProtNLM"/>
    </source>
</evidence>
<comment type="similarity">
    <text evidence="2">Belongs to the vacuolar ATPase subunit S1 family.</text>
</comment>
<dbReference type="Pfam" id="PF20520">
    <property type="entry name" value="Ac45-VOA1_TM"/>
    <property type="match status" value="1"/>
</dbReference>
<dbReference type="GO" id="GO:0033176">
    <property type="term" value="C:proton-transporting V-type ATPase complex"/>
    <property type="evidence" value="ECO:0007669"/>
    <property type="project" value="TreeGrafter"/>
</dbReference>
<organism evidence="10 11">
    <name type="scientific">Pangasianodon hypophthalmus</name>
    <name type="common">Striped catfish</name>
    <name type="synonym">Helicophagus hypophthalmus</name>
    <dbReference type="NCBI Taxonomy" id="310915"/>
    <lineage>
        <taxon>Eukaryota</taxon>
        <taxon>Metazoa</taxon>
        <taxon>Chordata</taxon>
        <taxon>Craniata</taxon>
        <taxon>Vertebrata</taxon>
        <taxon>Euteleostomi</taxon>
        <taxon>Actinopterygii</taxon>
        <taxon>Neopterygii</taxon>
        <taxon>Teleostei</taxon>
        <taxon>Ostariophysi</taxon>
        <taxon>Siluriformes</taxon>
        <taxon>Pangasiidae</taxon>
        <taxon>Pangasianodon</taxon>
    </lineage>
</organism>
<protein>
    <recommendedName>
        <fullName evidence="12">ATPase H+ transporting accessory protein 1a</fullName>
    </recommendedName>
</protein>
<keyword evidence="11" id="KW-1185">Reference proteome</keyword>
<dbReference type="InterPro" id="IPR046756">
    <property type="entry name" value="VAS1/VOA1_TM"/>
</dbReference>
<feature type="signal peptide" evidence="7">
    <location>
        <begin position="1"/>
        <end position="31"/>
    </location>
</feature>
<dbReference type="PANTHER" id="PTHR12471">
    <property type="entry name" value="VACUOLAR ATP SYNTHASE SUBUNIT S1"/>
    <property type="match status" value="1"/>
</dbReference>
<dbReference type="EMBL" id="VFJC01000017">
    <property type="protein sequence ID" value="KAB5546544.1"/>
    <property type="molecule type" value="Genomic_DNA"/>
</dbReference>
<dbReference type="Proteomes" id="UP000327468">
    <property type="component" value="Chromosome 16"/>
</dbReference>
<dbReference type="GO" id="GO:0012505">
    <property type="term" value="C:endomembrane system"/>
    <property type="evidence" value="ECO:0007669"/>
    <property type="project" value="UniProtKB-ARBA"/>
</dbReference>
<keyword evidence="5 6" id="KW-0472">Membrane</keyword>
<evidence type="ECO:0000256" key="2">
    <source>
        <dbReference type="ARBA" id="ARBA00009037"/>
    </source>
</evidence>
<evidence type="ECO:0000256" key="1">
    <source>
        <dbReference type="ARBA" id="ARBA00004167"/>
    </source>
</evidence>
<feature type="domain" description="V-type proton ATPase subunit S1/VOA1 transmembrane" evidence="9">
    <location>
        <begin position="407"/>
        <end position="445"/>
    </location>
</feature>
<evidence type="ECO:0000256" key="7">
    <source>
        <dbReference type="SAM" id="SignalP"/>
    </source>
</evidence>
<dbReference type="InterPro" id="IPR008388">
    <property type="entry name" value="Ac45_acc_su"/>
</dbReference>
<feature type="transmembrane region" description="Helical" evidence="6">
    <location>
        <begin position="413"/>
        <end position="432"/>
    </location>
</feature>
<comment type="subcellular location">
    <subcellularLocation>
        <location evidence="1">Membrane</location>
        <topology evidence="1">Single-pass membrane protein</topology>
    </subcellularLocation>
</comment>
<comment type="caution">
    <text evidence="10">The sequence shown here is derived from an EMBL/GenBank/DDBJ whole genome shotgun (WGS) entry which is preliminary data.</text>
</comment>
<dbReference type="Gene3D" id="2.40.160.110">
    <property type="match status" value="1"/>
</dbReference>
<dbReference type="InterPro" id="IPR046755">
    <property type="entry name" value="VAS1_LD"/>
</dbReference>
<name>A0A5N5LUI5_PANHP</name>
<reference evidence="10 11" key="1">
    <citation type="submission" date="2019-06" db="EMBL/GenBank/DDBJ databases">
        <title>A chromosome-scale genome assembly of the striped catfish, Pangasianodon hypophthalmus.</title>
        <authorList>
            <person name="Wen M."/>
            <person name="Zahm M."/>
            <person name="Roques C."/>
            <person name="Cabau C."/>
            <person name="Klopp C."/>
            <person name="Donnadieu C."/>
            <person name="Jouanno E."/>
            <person name="Avarre J.-C."/>
            <person name="Campet M."/>
            <person name="Ha T.T.T."/>
            <person name="Dugue R."/>
            <person name="Lampietro C."/>
            <person name="Louis A."/>
            <person name="Herpin A."/>
            <person name="Echchiki A."/>
            <person name="Berthelot C."/>
            <person name="Parey E."/>
            <person name="Roest-Crollius H."/>
            <person name="Braasch I."/>
            <person name="Postlethwait J."/>
            <person name="Bobe J."/>
            <person name="Montfort J."/>
            <person name="Bouchez O."/>
            <person name="Begum T."/>
            <person name="Schartl M."/>
            <person name="Guiguen Y."/>
        </authorList>
    </citation>
    <scope>NUCLEOTIDE SEQUENCE [LARGE SCALE GENOMIC DNA]</scope>
    <source>
        <strain evidence="10 11">Indonesia</strain>
        <tissue evidence="10">Blood</tissue>
    </source>
</reference>